<sequence>MPPYHGMFSLANMSATLALFTIISSAFARYNLKTCWGDPRTNQFCIDRIANGTWCFIPEIAAITATKTIIDECDEVAEHGSSDFTIVMRAHLKGNNSVAYYSGVGNTFLGGPDWPVPANPGIVRVCISGVGTVDGYALSACTNAAADNDWPLTAPYCVVQHIPPGLTDGCWTTPAYEVAASSESLASTPTLTANGGDCTRNCHTSDATGMAPIWILWTLSLASNQKRDTYALDS</sequence>
<protein>
    <submittedName>
        <fullName evidence="2">Uncharacterized protein</fullName>
    </submittedName>
</protein>
<dbReference type="AlphaFoldDB" id="A0A8H6HWE6"/>
<keyword evidence="1" id="KW-0732">Signal</keyword>
<name>A0A8H6HWE6_9AGAR</name>
<evidence type="ECO:0000313" key="2">
    <source>
        <dbReference type="EMBL" id="KAF6754165.1"/>
    </source>
</evidence>
<reference evidence="2 3" key="1">
    <citation type="submission" date="2020-07" db="EMBL/GenBank/DDBJ databases">
        <title>Comparative genomics of pyrophilous fungi reveals a link between fire events and developmental genes.</title>
        <authorList>
            <consortium name="DOE Joint Genome Institute"/>
            <person name="Steindorff A.S."/>
            <person name="Carver A."/>
            <person name="Calhoun S."/>
            <person name="Stillman K."/>
            <person name="Liu H."/>
            <person name="Lipzen A."/>
            <person name="Pangilinan J."/>
            <person name="Labutti K."/>
            <person name="Bruns T.D."/>
            <person name="Grigoriev I.V."/>
        </authorList>
    </citation>
    <scope>NUCLEOTIDE SEQUENCE [LARGE SCALE GENOMIC DNA]</scope>
    <source>
        <strain evidence="2 3">CBS 144469</strain>
    </source>
</reference>
<evidence type="ECO:0000313" key="3">
    <source>
        <dbReference type="Proteomes" id="UP000521943"/>
    </source>
</evidence>
<feature type="chain" id="PRO_5034627095" evidence="1">
    <location>
        <begin position="29"/>
        <end position="234"/>
    </location>
</feature>
<feature type="signal peptide" evidence="1">
    <location>
        <begin position="1"/>
        <end position="28"/>
    </location>
</feature>
<proteinExistence type="predicted"/>
<accession>A0A8H6HWE6</accession>
<evidence type="ECO:0000256" key="1">
    <source>
        <dbReference type="SAM" id="SignalP"/>
    </source>
</evidence>
<dbReference type="Proteomes" id="UP000521943">
    <property type="component" value="Unassembled WGS sequence"/>
</dbReference>
<comment type="caution">
    <text evidence="2">The sequence shown here is derived from an EMBL/GenBank/DDBJ whole genome shotgun (WGS) entry which is preliminary data.</text>
</comment>
<keyword evidence="3" id="KW-1185">Reference proteome</keyword>
<organism evidence="2 3">
    <name type="scientific">Ephemerocybe angulata</name>
    <dbReference type="NCBI Taxonomy" id="980116"/>
    <lineage>
        <taxon>Eukaryota</taxon>
        <taxon>Fungi</taxon>
        <taxon>Dikarya</taxon>
        <taxon>Basidiomycota</taxon>
        <taxon>Agaricomycotina</taxon>
        <taxon>Agaricomycetes</taxon>
        <taxon>Agaricomycetidae</taxon>
        <taxon>Agaricales</taxon>
        <taxon>Agaricineae</taxon>
        <taxon>Psathyrellaceae</taxon>
        <taxon>Ephemerocybe</taxon>
    </lineage>
</organism>
<dbReference type="EMBL" id="JACGCI010000035">
    <property type="protein sequence ID" value="KAF6754165.1"/>
    <property type="molecule type" value="Genomic_DNA"/>
</dbReference>
<dbReference type="OrthoDB" id="3058970at2759"/>
<gene>
    <name evidence="2" type="ORF">DFP72DRAFT_1125781</name>
</gene>